<evidence type="ECO:0000256" key="1">
    <source>
        <dbReference type="ARBA" id="ARBA00004651"/>
    </source>
</evidence>
<accession>A0A1G8SRC9</accession>
<dbReference type="EMBL" id="FNEI01000009">
    <property type="protein sequence ID" value="SDJ31781.1"/>
    <property type="molecule type" value="Genomic_DNA"/>
</dbReference>
<keyword evidence="2" id="KW-0813">Transport</keyword>
<sequence length="120" mass="12642">MSAATASTKYENIPLNPFHIRVAIAGSGGQFSDGFVLGIIGIVLASAKQDLHLTPLLTGLLGAATLSGLFLGAVITGPIADRIGRSPIFRFDMFFIACLSVSQFSSRRPGNSWPYGSLLE</sequence>
<keyword evidence="5" id="KW-0472">Membrane</keyword>
<proteinExistence type="predicted"/>
<name>A0A1G8SRC9_9MICC</name>
<evidence type="ECO:0000256" key="4">
    <source>
        <dbReference type="ARBA" id="ARBA00022989"/>
    </source>
</evidence>
<keyword evidence="4" id="KW-1133">Transmembrane helix</keyword>
<dbReference type="GO" id="GO:0022857">
    <property type="term" value="F:transmembrane transporter activity"/>
    <property type="evidence" value="ECO:0007669"/>
    <property type="project" value="InterPro"/>
</dbReference>
<dbReference type="Gene3D" id="1.20.1250.20">
    <property type="entry name" value="MFS general substrate transporter like domains"/>
    <property type="match status" value="1"/>
</dbReference>
<dbReference type="Proteomes" id="UP000182130">
    <property type="component" value="Unassembled WGS sequence"/>
</dbReference>
<organism evidence="7 8">
    <name type="scientific">Arthrobacter cupressi</name>
    <dbReference type="NCBI Taxonomy" id="1045773"/>
    <lineage>
        <taxon>Bacteria</taxon>
        <taxon>Bacillati</taxon>
        <taxon>Actinomycetota</taxon>
        <taxon>Actinomycetes</taxon>
        <taxon>Micrococcales</taxon>
        <taxon>Micrococcaceae</taxon>
        <taxon>Arthrobacter</taxon>
    </lineage>
</organism>
<evidence type="ECO:0000313" key="8">
    <source>
        <dbReference type="Proteomes" id="UP000182130"/>
    </source>
</evidence>
<evidence type="ECO:0000313" key="7">
    <source>
        <dbReference type="EMBL" id="SDJ31781.1"/>
    </source>
</evidence>
<dbReference type="InterPro" id="IPR020846">
    <property type="entry name" value="MFS_dom"/>
</dbReference>
<evidence type="ECO:0000259" key="6">
    <source>
        <dbReference type="PROSITE" id="PS50850"/>
    </source>
</evidence>
<dbReference type="GO" id="GO:0005886">
    <property type="term" value="C:plasma membrane"/>
    <property type="evidence" value="ECO:0007669"/>
    <property type="project" value="UniProtKB-SubCell"/>
</dbReference>
<evidence type="ECO:0000256" key="2">
    <source>
        <dbReference type="ARBA" id="ARBA00022448"/>
    </source>
</evidence>
<evidence type="ECO:0000256" key="3">
    <source>
        <dbReference type="ARBA" id="ARBA00022692"/>
    </source>
</evidence>
<dbReference type="InterPro" id="IPR036259">
    <property type="entry name" value="MFS_trans_sf"/>
</dbReference>
<reference evidence="8" key="1">
    <citation type="submission" date="2016-10" db="EMBL/GenBank/DDBJ databases">
        <authorList>
            <person name="Varghese N."/>
            <person name="Submissions S."/>
        </authorList>
    </citation>
    <scope>NUCLEOTIDE SEQUENCE [LARGE SCALE GENOMIC DNA]</scope>
    <source>
        <strain evidence="8">CGMCC 1.10783</strain>
    </source>
</reference>
<dbReference type="PROSITE" id="PS50850">
    <property type="entry name" value="MFS"/>
    <property type="match status" value="1"/>
</dbReference>
<dbReference type="AlphaFoldDB" id="A0A1G8SRC9"/>
<feature type="domain" description="Major facilitator superfamily (MFS) profile" evidence="6">
    <location>
        <begin position="22"/>
        <end position="120"/>
    </location>
</feature>
<dbReference type="SUPFAM" id="SSF103473">
    <property type="entry name" value="MFS general substrate transporter"/>
    <property type="match status" value="1"/>
</dbReference>
<dbReference type="PANTHER" id="PTHR23511">
    <property type="entry name" value="SYNAPTIC VESICLE GLYCOPROTEIN 2"/>
    <property type="match status" value="1"/>
</dbReference>
<dbReference type="RefSeq" id="WP_175453543.1">
    <property type="nucleotide sequence ID" value="NZ_FNEI01000009.1"/>
</dbReference>
<dbReference type="STRING" id="1045773.SAMN05216555_109100"/>
<protein>
    <submittedName>
        <fullName evidence="7">MFS transporter, putative metabolite transport protein</fullName>
    </submittedName>
</protein>
<gene>
    <name evidence="7" type="ORF">SAMN05216555_109100</name>
</gene>
<dbReference type="PANTHER" id="PTHR23511:SF34">
    <property type="entry name" value="SYNAPTIC VESICLE GLYCOPROTEIN 2"/>
    <property type="match status" value="1"/>
</dbReference>
<comment type="subcellular location">
    <subcellularLocation>
        <location evidence="1">Cell membrane</location>
        <topology evidence="1">Multi-pass membrane protein</topology>
    </subcellularLocation>
</comment>
<keyword evidence="8" id="KW-1185">Reference proteome</keyword>
<evidence type="ECO:0000256" key="5">
    <source>
        <dbReference type="ARBA" id="ARBA00023136"/>
    </source>
</evidence>
<keyword evidence="3" id="KW-0812">Transmembrane</keyword>